<evidence type="ECO:0000313" key="2">
    <source>
        <dbReference type="Proteomes" id="UP001301958"/>
    </source>
</evidence>
<reference evidence="1" key="1">
    <citation type="journal article" date="2023" name="Mol. Phylogenet. Evol.">
        <title>Genome-scale phylogeny and comparative genomics of the fungal order Sordariales.</title>
        <authorList>
            <person name="Hensen N."/>
            <person name="Bonometti L."/>
            <person name="Westerberg I."/>
            <person name="Brannstrom I.O."/>
            <person name="Guillou S."/>
            <person name="Cros-Aarteil S."/>
            <person name="Calhoun S."/>
            <person name="Haridas S."/>
            <person name="Kuo A."/>
            <person name="Mondo S."/>
            <person name="Pangilinan J."/>
            <person name="Riley R."/>
            <person name="LaButti K."/>
            <person name="Andreopoulos B."/>
            <person name="Lipzen A."/>
            <person name="Chen C."/>
            <person name="Yan M."/>
            <person name="Daum C."/>
            <person name="Ng V."/>
            <person name="Clum A."/>
            <person name="Steindorff A."/>
            <person name="Ohm R.A."/>
            <person name="Martin F."/>
            <person name="Silar P."/>
            <person name="Natvig D.O."/>
            <person name="Lalanne C."/>
            <person name="Gautier V."/>
            <person name="Ament-Velasquez S.L."/>
            <person name="Kruys A."/>
            <person name="Hutchinson M.I."/>
            <person name="Powell A.J."/>
            <person name="Barry K."/>
            <person name="Miller A.N."/>
            <person name="Grigoriev I.V."/>
            <person name="Debuchy R."/>
            <person name="Gladieux P."/>
            <person name="Hiltunen Thoren M."/>
            <person name="Johannesson H."/>
        </authorList>
    </citation>
    <scope>NUCLEOTIDE SEQUENCE</scope>
    <source>
        <strain evidence="1">CBS 990.96</strain>
    </source>
</reference>
<dbReference type="EMBL" id="MU865507">
    <property type="protein sequence ID" value="KAK4221892.1"/>
    <property type="molecule type" value="Genomic_DNA"/>
</dbReference>
<accession>A0AAN6YSQ3</accession>
<comment type="caution">
    <text evidence="1">The sequence shown here is derived from an EMBL/GenBank/DDBJ whole genome shotgun (WGS) entry which is preliminary data.</text>
</comment>
<protein>
    <submittedName>
        <fullName evidence="1">Uncharacterized protein</fullName>
    </submittedName>
</protein>
<reference evidence="1" key="2">
    <citation type="submission" date="2023-05" db="EMBL/GenBank/DDBJ databases">
        <authorList>
            <consortium name="Lawrence Berkeley National Laboratory"/>
            <person name="Steindorff A."/>
            <person name="Hensen N."/>
            <person name="Bonometti L."/>
            <person name="Westerberg I."/>
            <person name="Brannstrom I.O."/>
            <person name="Guillou S."/>
            <person name="Cros-Aarteil S."/>
            <person name="Calhoun S."/>
            <person name="Haridas S."/>
            <person name="Kuo A."/>
            <person name="Mondo S."/>
            <person name="Pangilinan J."/>
            <person name="Riley R."/>
            <person name="Labutti K."/>
            <person name="Andreopoulos B."/>
            <person name="Lipzen A."/>
            <person name="Chen C."/>
            <person name="Yanf M."/>
            <person name="Daum C."/>
            <person name="Ng V."/>
            <person name="Clum A."/>
            <person name="Ohm R."/>
            <person name="Martin F."/>
            <person name="Silar P."/>
            <person name="Natvig D."/>
            <person name="Lalanne C."/>
            <person name="Gautier V."/>
            <person name="Ament-Velasquez S.L."/>
            <person name="Kruys A."/>
            <person name="Hutchinson M.I."/>
            <person name="Powell A.J."/>
            <person name="Barry K."/>
            <person name="Miller A.N."/>
            <person name="Grigoriev I.V."/>
            <person name="Debuchy R."/>
            <person name="Gladieux P."/>
            <person name="Thoren M.H."/>
            <person name="Johannesson H."/>
        </authorList>
    </citation>
    <scope>NUCLEOTIDE SEQUENCE</scope>
    <source>
        <strain evidence="1">CBS 990.96</strain>
    </source>
</reference>
<sequence length="137" mass="14558">MEHNLQDLSRAELFELSLQISKELDRRAKVNAERAMQLELATGSSESTLANRSRSSSLSIDQIIIVGGLPGAGSAGGYGGSFDSNNIRVNAFVQGERNGPRPSAIPHLLSRYNFELVDEDGNVIATTPNTDSAGSGP</sequence>
<organism evidence="1 2">
    <name type="scientific">Podospora fimiseda</name>
    <dbReference type="NCBI Taxonomy" id="252190"/>
    <lineage>
        <taxon>Eukaryota</taxon>
        <taxon>Fungi</taxon>
        <taxon>Dikarya</taxon>
        <taxon>Ascomycota</taxon>
        <taxon>Pezizomycotina</taxon>
        <taxon>Sordariomycetes</taxon>
        <taxon>Sordariomycetidae</taxon>
        <taxon>Sordariales</taxon>
        <taxon>Podosporaceae</taxon>
        <taxon>Podospora</taxon>
    </lineage>
</organism>
<gene>
    <name evidence="1" type="ORF">QBC38DRAFT_520872</name>
</gene>
<name>A0AAN6YSQ3_9PEZI</name>
<dbReference type="Proteomes" id="UP001301958">
    <property type="component" value="Unassembled WGS sequence"/>
</dbReference>
<evidence type="ECO:0000313" key="1">
    <source>
        <dbReference type="EMBL" id="KAK4221892.1"/>
    </source>
</evidence>
<proteinExistence type="predicted"/>
<keyword evidence="2" id="KW-1185">Reference proteome</keyword>
<dbReference type="AlphaFoldDB" id="A0AAN6YSQ3"/>